<dbReference type="Gene3D" id="3.20.20.190">
    <property type="entry name" value="Phosphatidylinositol (PI) phosphodiesterase"/>
    <property type="match status" value="1"/>
</dbReference>
<proteinExistence type="predicted"/>
<keyword evidence="1" id="KW-0812">Transmembrane</keyword>
<dbReference type="PANTHER" id="PTHR46211:SF14">
    <property type="entry name" value="GLYCEROPHOSPHODIESTER PHOSPHODIESTERASE"/>
    <property type="match status" value="1"/>
</dbReference>
<keyword evidence="1" id="KW-1133">Transmembrane helix</keyword>
<keyword evidence="1" id="KW-0472">Membrane</keyword>
<dbReference type="GO" id="GO:0008081">
    <property type="term" value="F:phosphoric diester hydrolase activity"/>
    <property type="evidence" value="ECO:0007669"/>
    <property type="project" value="InterPro"/>
</dbReference>
<name>A0A1G5AI41_9FIRM</name>
<dbReference type="Proteomes" id="UP000183047">
    <property type="component" value="Unassembled WGS sequence"/>
</dbReference>
<evidence type="ECO:0000313" key="3">
    <source>
        <dbReference type="EMBL" id="SCX77545.1"/>
    </source>
</evidence>
<feature type="domain" description="GP-PDE" evidence="2">
    <location>
        <begin position="478"/>
        <end position="699"/>
    </location>
</feature>
<evidence type="ECO:0000256" key="1">
    <source>
        <dbReference type="SAM" id="Phobius"/>
    </source>
</evidence>
<dbReference type="InterPro" id="IPR012341">
    <property type="entry name" value="6hp_glycosidase-like_sf"/>
</dbReference>
<evidence type="ECO:0000313" key="4">
    <source>
        <dbReference type="Proteomes" id="UP000183047"/>
    </source>
</evidence>
<dbReference type="AlphaFoldDB" id="A0A1G5AI41"/>
<feature type="transmembrane region" description="Helical" evidence="1">
    <location>
        <begin position="12"/>
        <end position="32"/>
    </location>
</feature>
<dbReference type="EMBL" id="FMUR01000003">
    <property type="protein sequence ID" value="SCX77545.1"/>
    <property type="molecule type" value="Genomic_DNA"/>
</dbReference>
<dbReference type="SUPFAM" id="SSF48208">
    <property type="entry name" value="Six-hairpin glycosidases"/>
    <property type="match status" value="1"/>
</dbReference>
<dbReference type="GO" id="GO:0005975">
    <property type="term" value="P:carbohydrate metabolic process"/>
    <property type="evidence" value="ECO:0007669"/>
    <property type="project" value="InterPro"/>
</dbReference>
<dbReference type="InterPro" id="IPR030395">
    <property type="entry name" value="GP_PDE_dom"/>
</dbReference>
<dbReference type="OrthoDB" id="2033680at2"/>
<accession>A0A1G5AI41</accession>
<dbReference type="Gene3D" id="1.50.10.10">
    <property type="match status" value="1"/>
</dbReference>
<dbReference type="InterPro" id="IPR008928">
    <property type="entry name" value="6-hairpin_glycosidase_sf"/>
</dbReference>
<keyword evidence="4" id="KW-1185">Reference proteome</keyword>
<gene>
    <name evidence="3" type="ORF">SAMN02910451_00267</name>
</gene>
<protein>
    <submittedName>
        <fullName evidence="3">Glycerophosphoryl diester phosphodiesterase</fullName>
    </submittedName>
</protein>
<evidence type="ECO:0000259" key="2">
    <source>
        <dbReference type="Pfam" id="PF03009"/>
    </source>
</evidence>
<sequence>MKEKLKKTPVAIIFVMAASLLLAVLCIVYSVYYQYSVKLTEKYGNEKELAVSAIRSALRDMSKESGEENGRFLLASYDTDKENQKDIAYSYDNALCALAFMADGDKESASAILDAFIYAAVNDRGDVQRVRNAYSAGNIVGDVCGSVRLPGYYDNERNMWVEDPSLVGSSSGNLAWVSLALLWYDKLYGEEEDTYLYTKTAVSLMDWVLENCADENPGFIAGINGWPENDMSQAQVLSYKSLEHNVDCMVAFDALYELTGDEKYNEAAQNSKKFIDSMYDAKKGYYYIGTASDGITPNTGQVVLDAQVWTALAVDGVIKDRRVRKNIGKMKTSDNGYAFCLDEAAGGFWTEGTAFTALYYQECGKRRAVYGAIDSICRILKVDGRIPACSGERINTGMDLFDGTPWIYDSSPHIAPGAWFVMAIDGFNPFDIEISPESKERYEKGKPVYEAFDVPGMREQLREEQFVIHAAGSYSEDGGEGLFYTNSLEALQNAYDAGKRMIEMDFMFTSDGYPVCAHNADGAWALGFSFGKAPKHNEFMNSKVYDRLTPLDIYTLADFMREHNDMYVVTDIKEASGAGSKGVYGTFSKCIPDLMNRFLIQIYHDEEYEVVQDAGFLYVIYTLYAADEDERESEAIIQSCKNMELVALTMPDVWVDDAGFVSEINETGVPLFVHTINDKKDMDRYKALGVAGFYTDQVD</sequence>
<organism evidence="3 4">
    <name type="scientific">Butyrivibrio hungatei</name>
    <dbReference type="NCBI Taxonomy" id="185008"/>
    <lineage>
        <taxon>Bacteria</taxon>
        <taxon>Bacillati</taxon>
        <taxon>Bacillota</taxon>
        <taxon>Clostridia</taxon>
        <taxon>Lachnospirales</taxon>
        <taxon>Lachnospiraceae</taxon>
        <taxon>Butyrivibrio</taxon>
    </lineage>
</organism>
<dbReference type="InterPro" id="IPR017946">
    <property type="entry name" value="PLC-like_Pdiesterase_TIM-brl"/>
</dbReference>
<dbReference type="RefSeq" id="WP_074461093.1">
    <property type="nucleotide sequence ID" value="NZ_FMUR01000003.1"/>
</dbReference>
<reference evidence="4" key="1">
    <citation type="submission" date="2016-10" db="EMBL/GenBank/DDBJ databases">
        <authorList>
            <person name="Varghese N."/>
            <person name="Submissions S."/>
        </authorList>
    </citation>
    <scope>NUCLEOTIDE SEQUENCE [LARGE SCALE GENOMIC DNA]</scope>
    <source>
        <strain evidence="4">XBD2006</strain>
    </source>
</reference>
<dbReference type="PANTHER" id="PTHR46211">
    <property type="entry name" value="GLYCEROPHOSPHORYL DIESTER PHOSPHODIESTERASE"/>
    <property type="match status" value="1"/>
</dbReference>
<dbReference type="GO" id="GO:0006629">
    <property type="term" value="P:lipid metabolic process"/>
    <property type="evidence" value="ECO:0007669"/>
    <property type="project" value="InterPro"/>
</dbReference>
<dbReference type="SUPFAM" id="SSF51695">
    <property type="entry name" value="PLC-like phosphodiesterases"/>
    <property type="match status" value="1"/>
</dbReference>
<dbReference type="Pfam" id="PF03009">
    <property type="entry name" value="GDPD"/>
    <property type="match status" value="1"/>
</dbReference>